<keyword evidence="3" id="KW-1185">Reference proteome</keyword>
<sequence length="116" mass="13148">MEAKDGKELKEWLEVGFPRWFEVKSLTTLEPVQKREPMDQADPPPSTTLLKSIVTPETSEKVLVETAFGPHEANVSTSLDSSPRQKDTVLGGKPSSKANSTRRTERSRRPTWRRRT</sequence>
<proteinExistence type="predicted"/>
<protein>
    <submittedName>
        <fullName evidence="2">Uncharacterized protein</fullName>
    </submittedName>
</protein>
<gene>
    <name evidence="2" type="ORF">PG986_013330</name>
</gene>
<organism evidence="2 3">
    <name type="scientific">Apiospora aurea</name>
    <dbReference type="NCBI Taxonomy" id="335848"/>
    <lineage>
        <taxon>Eukaryota</taxon>
        <taxon>Fungi</taxon>
        <taxon>Dikarya</taxon>
        <taxon>Ascomycota</taxon>
        <taxon>Pezizomycotina</taxon>
        <taxon>Sordariomycetes</taxon>
        <taxon>Xylariomycetidae</taxon>
        <taxon>Amphisphaeriales</taxon>
        <taxon>Apiosporaceae</taxon>
        <taxon>Apiospora</taxon>
    </lineage>
</organism>
<dbReference type="Proteomes" id="UP001391051">
    <property type="component" value="Unassembled WGS sequence"/>
</dbReference>
<evidence type="ECO:0000256" key="1">
    <source>
        <dbReference type="SAM" id="MobiDB-lite"/>
    </source>
</evidence>
<dbReference type="RefSeq" id="XP_066693695.1">
    <property type="nucleotide sequence ID" value="XM_066849552.1"/>
</dbReference>
<dbReference type="GeneID" id="92082614"/>
<name>A0ABR1PVK3_9PEZI</name>
<feature type="region of interest" description="Disordered" evidence="1">
    <location>
        <begin position="66"/>
        <end position="116"/>
    </location>
</feature>
<comment type="caution">
    <text evidence="2">The sequence shown here is derived from an EMBL/GenBank/DDBJ whole genome shotgun (WGS) entry which is preliminary data.</text>
</comment>
<evidence type="ECO:0000313" key="3">
    <source>
        <dbReference type="Proteomes" id="UP001391051"/>
    </source>
</evidence>
<accession>A0ABR1PVK3</accession>
<dbReference type="EMBL" id="JAQQWE010000009">
    <property type="protein sequence ID" value="KAK7940943.1"/>
    <property type="molecule type" value="Genomic_DNA"/>
</dbReference>
<feature type="region of interest" description="Disordered" evidence="1">
    <location>
        <begin position="30"/>
        <end position="50"/>
    </location>
</feature>
<reference evidence="2 3" key="1">
    <citation type="submission" date="2023-01" db="EMBL/GenBank/DDBJ databases">
        <title>Analysis of 21 Apiospora genomes using comparative genomics revels a genus with tremendous synthesis potential of carbohydrate active enzymes and secondary metabolites.</title>
        <authorList>
            <person name="Sorensen T."/>
        </authorList>
    </citation>
    <scope>NUCLEOTIDE SEQUENCE [LARGE SCALE GENOMIC DNA]</scope>
    <source>
        <strain evidence="2 3">CBS 24483</strain>
    </source>
</reference>
<evidence type="ECO:0000313" key="2">
    <source>
        <dbReference type="EMBL" id="KAK7940943.1"/>
    </source>
</evidence>